<dbReference type="OrthoDB" id="2360259at2759"/>
<gene>
    <name evidence="2" type="ORF">F8M41_023627</name>
</gene>
<keyword evidence="3" id="KW-1185">Reference proteome</keyword>
<protein>
    <submittedName>
        <fullName evidence="2">M-phase phosphoprotein 8-like isoform x1</fullName>
    </submittedName>
</protein>
<evidence type="ECO:0000313" key="2">
    <source>
        <dbReference type="EMBL" id="KAF0481157.1"/>
    </source>
</evidence>
<proteinExistence type="predicted"/>
<dbReference type="Proteomes" id="UP000439903">
    <property type="component" value="Unassembled WGS sequence"/>
</dbReference>
<evidence type="ECO:0000313" key="3">
    <source>
        <dbReference type="Proteomes" id="UP000439903"/>
    </source>
</evidence>
<name>A0A8H4AD44_GIGMA</name>
<reference evidence="2 3" key="1">
    <citation type="journal article" date="2019" name="Environ. Microbiol.">
        <title>At the nexus of three kingdoms: the genome of the mycorrhizal fungus Gigaspora margarita provides insights into plant, endobacterial and fungal interactions.</title>
        <authorList>
            <person name="Venice F."/>
            <person name="Ghignone S."/>
            <person name="Salvioli di Fossalunga A."/>
            <person name="Amselem J."/>
            <person name="Novero M."/>
            <person name="Xianan X."/>
            <person name="Sedzielewska Toro K."/>
            <person name="Morin E."/>
            <person name="Lipzen A."/>
            <person name="Grigoriev I.V."/>
            <person name="Henrissat B."/>
            <person name="Martin F.M."/>
            <person name="Bonfante P."/>
        </authorList>
    </citation>
    <scope>NUCLEOTIDE SEQUENCE [LARGE SCALE GENOMIC DNA]</scope>
    <source>
        <strain evidence="2 3">BEG34</strain>
    </source>
</reference>
<organism evidence="2 3">
    <name type="scientific">Gigaspora margarita</name>
    <dbReference type="NCBI Taxonomy" id="4874"/>
    <lineage>
        <taxon>Eukaryota</taxon>
        <taxon>Fungi</taxon>
        <taxon>Fungi incertae sedis</taxon>
        <taxon>Mucoromycota</taxon>
        <taxon>Glomeromycotina</taxon>
        <taxon>Glomeromycetes</taxon>
        <taxon>Diversisporales</taxon>
        <taxon>Gigasporaceae</taxon>
        <taxon>Gigaspora</taxon>
    </lineage>
</organism>
<evidence type="ECO:0000259" key="1">
    <source>
        <dbReference type="Pfam" id="PF21484"/>
    </source>
</evidence>
<dbReference type="EMBL" id="WTPW01000773">
    <property type="protein sequence ID" value="KAF0481157.1"/>
    <property type="molecule type" value="Genomic_DNA"/>
</dbReference>
<comment type="caution">
    <text evidence="2">The sequence shown here is derived from an EMBL/GenBank/DDBJ whole genome shotgun (WGS) entry which is preliminary data.</text>
</comment>
<accession>A0A8H4AD44</accession>
<sequence>MMTDCLKKENLDFEALSIGSSGSAPKISEQESFLSYKPSQFALMYQDQIPPWSMGVPFEPLLSRHKLALSKDPKTNRKLDEQPDMVMIPIEDHNREEFSNQFVKKEHKESTNLICTNDQYEPMLLSPDTSVPDTSILDIPVADTSVPVRDDHNWRGRLYKKVISAENNYSEKFISEITLNMMILFKKDPQFLQEIRQTDKLVIEHVQLQKLLVKVFERDAEDYGRDLGNQPFYAIYLVSEPDGKKSELLHLESKELRKQEKMAVISLNSWVLFLIPPHSSLCTKLRITRPTEPFIMLRYKKDKFPMNYLMQWSSETLSDLEESNFILIEKNQGDQIFDFMTSIGARETTIHNPLTDCILIYQRSFGRLPCPELNYMDLRYRRGAKFYLIKEPRLIPSEILVSGGIIVITERALLKYDQILGNMQRFLEHNPEWVLKIPSSILEKLQVKYLTQYNAHYYTLQRLRDEMSFLTNECGSIKFLLPDEIKDEEIFDMNEYCYSSMNVLFNKYYNSYRYFIIIDDQKYSLEMTTVYGIEVMTLDEFERKIFHICN</sequence>
<dbReference type="InterPro" id="IPR048709">
    <property type="entry name" value="Chp1_PIN"/>
</dbReference>
<dbReference type="Pfam" id="PF21484">
    <property type="entry name" value="Chp1-like_PIN"/>
    <property type="match status" value="1"/>
</dbReference>
<dbReference type="AlphaFoldDB" id="A0A8H4AD44"/>
<feature type="domain" description="Chop1 PIN" evidence="1">
    <location>
        <begin position="403"/>
        <end position="545"/>
    </location>
</feature>
<dbReference type="Gene3D" id="3.40.50.11490">
    <property type="match status" value="1"/>
</dbReference>